<dbReference type="Gene3D" id="1.10.3290.10">
    <property type="entry name" value="Fido-like domain"/>
    <property type="match status" value="1"/>
</dbReference>
<organism evidence="2">
    <name type="scientific">groundwater metagenome</name>
    <dbReference type="NCBI Taxonomy" id="717931"/>
    <lineage>
        <taxon>unclassified sequences</taxon>
        <taxon>metagenomes</taxon>
        <taxon>ecological metagenomes</taxon>
    </lineage>
</organism>
<accession>A0A098E6U7</accession>
<dbReference type="InterPro" id="IPR036597">
    <property type="entry name" value="Fido-like_dom_sf"/>
</dbReference>
<name>A0A098E6U7_9ZZZZ</name>
<evidence type="ECO:0000313" key="2">
    <source>
        <dbReference type="EMBL" id="CEG11688.1"/>
    </source>
</evidence>
<protein>
    <recommendedName>
        <fullName evidence="1">Fido domain-containing protein</fullName>
    </recommendedName>
</protein>
<sequence>MKLTKFDVLLYIEGGIKSREALTSIIKENIKFENASERTINACVRMLKKDKFIIEKNRELRINKSHRKTDDCLAFIHRTKTKDMDYNLLLNKNVVLVFKEISDGGSDMKSLSERTALSKPSLLKIIDVLSKNNFICLEKKKPFHITANLNDITFFYINFCEFSLENFEKRFKIQKFQKIHSKGLTEKMIKLHTYSTTVTEGNTATENDVEKLFGNYPVNLTPREITEILNTRKAVELLYEIRNEEIEMIKIKDIHKILMFNLLNSAGEFCYKRKRIIGSEINPPESGEKIESGINALLNFIKNYESEINPVILACILHFIFVTIHPFADGNGRMARLLHSWIYLRNNLPLFVFDPNRKFEYFETLEMGRKKNIDDFVAFCDKSMHEVLNEIAENSKKQTK</sequence>
<dbReference type="Pfam" id="PF02661">
    <property type="entry name" value="Fic"/>
    <property type="match status" value="1"/>
</dbReference>
<proteinExistence type="predicted"/>
<dbReference type="PROSITE" id="PS51459">
    <property type="entry name" value="FIDO"/>
    <property type="match status" value="1"/>
</dbReference>
<dbReference type="EMBL" id="CCXY01000071">
    <property type="protein sequence ID" value="CEG11688.1"/>
    <property type="molecule type" value="Genomic_DNA"/>
</dbReference>
<dbReference type="InterPro" id="IPR003812">
    <property type="entry name" value="Fido"/>
</dbReference>
<dbReference type="PANTHER" id="PTHR13504:SF38">
    <property type="entry name" value="FIDO DOMAIN-CONTAINING PROTEIN"/>
    <property type="match status" value="1"/>
</dbReference>
<feature type="domain" description="Fido" evidence="1">
    <location>
        <begin position="246"/>
        <end position="382"/>
    </location>
</feature>
<evidence type="ECO:0000259" key="1">
    <source>
        <dbReference type="PROSITE" id="PS51459"/>
    </source>
</evidence>
<gene>
    <name evidence="2" type="ORF">MSIBF_A1620004</name>
</gene>
<reference evidence="2" key="1">
    <citation type="submission" date="2014-09" db="EMBL/GenBank/DDBJ databases">
        <authorList>
            <person name="Probst J Alexander"/>
        </authorList>
    </citation>
    <scope>NUCLEOTIDE SEQUENCE</scope>
</reference>
<dbReference type="PANTHER" id="PTHR13504">
    <property type="entry name" value="FIDO DOMAIN-CONTAINING PROTEIN DDB_G0283145"/>
    <property type="match status" value="1"/>
</dbReference>
<dbReference type="SUPFAM" id="SSF140931">
    <property type="entry name" value="Fic-like"/>
    <property type="match status" value="1"/>
</dbReference>
<dbReference type="InterPro" id="IPR040198">
    <property type="entry name" value="Fido_containing"/>
</dbReference>
<dbReference type="AlphaFoldDB" id="A0A098E6U7"/>